<keyword evidence="3" id="KW-0813">Transport</keyword>
<evidence type="ECO:0000256" key="3">
    <source>
        <dbReference type="ARBA" id="ARBA00022448"/>
    </source>
</evidence>
<evidence type="ECO:0000313" key="8">
    <source>
        <dbReference type="EMBL" id="KAK9144626.1"/>
    </source>
</evidence>
<feature type="transmembrane region" description="Helical" evidence="7">
    <location>
        <begin position="36"/>
        <end position="64"/>
    </location>
</feature>
<accession>A0AAP0PL01</accession>
<gene>
    <name evidence="8" type="ORF">Sjap_004529</name>
</gene>
<evidence type="ECO:0000256" key="2">
    <source>
        <dbReference type="ARBA" id="ARBA00006213"/>
    </source>
</evidence>
<dbReference type="GO" id="GO:0015211">
    <property type="term" value="F:purine nucleoside transmembrane transporter activity"/>
    <property type="evidence" value="ECO:0007669"/>
    <property type="project" value="InterPro"/>
</dbReference>
<evidence type="ECO:0000256" key="5">
    <source>
        <dbReference type="ARBA" id="ARBA00022989"/>
    </source>
</evidence>
<evidence type="ECO:0000256" key="7">
    <source>
        <dbReference type="SAM" id="Phobius"/>
    </source>
</evidence>
<evidence type="ECO:0000256" key="4">
    <source>
        <dbReference type="ARBA" id="ARBA00022692"/>
    </source>
</evidence>
<organism evidence="8 9">
    <name type="scientific">Stephania japonica</name>
    <dbReference type="NCBI Taxonomy" id="461633"/>
    <lineage>
        <taxon>Eukaryota</taxon>
        <taxon>Viridiplantae</taxon>
        <taxon>Streptophyta</taxon>
        <taxon>Embryophyta</taxon>
        <taxon>Tracheophyta</taxon>
        <taxon>Spermatophyta</taxon>
        <taxon>Magnoliopsida</taxon>
        <taxon>Ranunculales</taxon>
        <taxon>Menispermaceae</taxon>
        <taxon>Menispermoideae</taxon>
        <taxon>Cissampelideae</taxon>
        <taxon>Stephania</taxon>
    </lineage>
</organism>
<comment type="similarity">
    <text evidence="2">Belongs to the purine permeases (TC 2.A.7.14) family.</text>
</comment>
<dbReference type="EMBL" id="JBBNAE010000002">
    <property type="protein sequence ID" value="KAK9144626.1"/>
    <property type="molecule type" value="Genomic_DNA"/>
</dbReference>
<dbReference type="PANTHER" id="PTHR31376:SF105">
    <property type="entry name" value="PURINE PERMEASE-RELATED"/>
    <property type="match status" value="1"/>
</dbReference>
<dbReference type="PANTHER" id="PTHR31376">
    <property type="entry name" value="OS09G0467300 PROTEIN-RELATED"/>
    <property type="match status" value="1"/>
</dbReference>
<proteinExistence type="inferred from homology"/>
<dbReference type="InterPro" id="IPR030182">
    <property type="entry name" value="PUP_plant"/>
</dbReference>
<dbReference type="Proteomes" id="UP001417504">
    <property type="component" value="Unassembled WGS sequence"/>
</dbReference>
<sequence>MGRKATEFAHGKVIYSTILVAIAVVFQASILGSLGFVFFAGSLFSCIYISVLVPVMEIASFIAYHETFNGEKGMSLALSLWAFASYCHGQYKG</sequence>
<feature type="transmembrane region" description="Helical" evidence="7">
    <location>
        <begin position="12"/>
        <end position="30"/>
    </location>
</feature>
<evidence type="ECO:0000313" key="9">
    <source>
        <dbReference type="Proteomes" id="UP001417504"/>
    </source>
</evidence>
<protein>
    <submittedName>
        <fullName evidence="8">Uncharacterized protein</fullName>
    </submittedName>
</protein>
<keyword evidence="5 7" id="KW-1133">Transmembrane helix</keyword>
<evidence type="ECO:0000256" key="1">
    <source>
        <dbReference type="ARBA" id="ARBA00004370"/>
    </source>
</evidence>
<evidence type="ECO:0000256" key="6">
    <source>
        <dbReference type="ARBA" id="ARBA00023136"/>
    </source>
</evidence>
<comment type="subcellular location">
    <subcellularLocation>
        <location evidence="1">Membrane</location>
    </subcellularLocation>
</comment>
<dbReference type="GO" id="GO:0016020">
    <property type="term" value="C:membrane"/>
    <property type="evidence" value="ECO:0007669"/>
    <property type="project" value="UniProtKB-SubCell"/>
</dbReference>
<dbReference type="AlphaFoldDB" id="A0AAP0PL01"/>
<dbReference type="Pfam" id="PF16913">
    <property type="entry name" value="PUNUT"/>
    <property type="match status" value="1"/>
</dbReference>
<name>A0AAP0PL01_9MAGN</name>
<keyword evidence="6 7" id="KW-0472">Membrane</keyword>
<keyword evidence="9" id="KW-1185">Reference proteome</keyword>
<dbReference type="GO" id="GO:0005345">
    <property type="term" value="F:purine nucleobase transmembrane transporter activity"/>
    <property type="evidence" value="ECO:0007669"/>
    <property type="project" value="UniProtKB-ARBA"/>
</dbReference>
<comment type="caution">
    <text evidence="8">The sequence shown here is derived from an EMBL/GenBank/DDBJ whole genome shotgun (WGS) entry which is preliminary data.</text>
</comment>
<reference evidence="8 9" key="1">
    <citation type="submission" date="2024-01" db="EMBL/GenBank/DDBJ databases">
        <title>Genome assemblies of Stephania.</title>
        <authorList>
            <person name="Yang L."/>
        </authorList>
    </citation>
    <scope>NUCLEOTIDE SEQUENCE [LARGE SCALE GENOMIC DNA]</scope>
    <source>
        <strain evidence="8">QJT</strain>
        <tissue evidence="8">Leaf</tissue>
    </source>
</reference>
<keyword evidence="4 7" id="KW-0812">Transmembrane</keyword>